<protein>
    <submittedName>
        <fullName evidence="1">Uncharacterized protein</fullName>
    </submittedName>
</protein>
<dbReference type="AlphaFoldDB" id="A0AAD9M2F7"/>
<proteinExistence type="predicted"/>
<gene>
    <name evidence="1" type="ORF">LX32DRAFT_261880</name>
</gene>
<organism evidence="1 2">
    <name type="scientific">Colletotrichum zoysiae</name>
    <dbReference type="NCBI Taxonomy" id="1216348"/>
    <lineage>
        <taxon>Eukaryota</taxon>
        <taxon>Fungi</taxon>
        <taxon>Dikarya</taxon>
        <taxon>Ascomycota</taxon>
        <taxon>Pezizomycotina</taxon>
        <taxon>Sordariomycetes</taxon>
        <taxon>Hypocreomycetidae</taxon>
        <taxon>Glomerellales</taxon>
        <taxon>Glomerellaceae</taxon>
        <taxon>Colletotrichum</taxon>
        <taxon>Colletotrichum graminicola species complex</taxon>
    </lineage>
</organism>
<name>A0AAD9M2F7_9PEZI</name>
<reference evidence="1" key="1">
    <citation type="submission" date="2021-06" db="EMBL/GenBank/DDBJ databases">
        <title>Comparative genomics, transcriptomics and evolutionary studies reveal genomic signatures of adaptation to plant cell wall in hemibiotrophic fungi.</title>
        <authorList>
            <consortium name="DOE Joint Genome Institute"/>
            <person name="Baroncelli R."/>
            <person name="Diaz J.F."/>
            <person name="Benocci T."/>
            <person name="Peng M."/>
            <person name="Battaglia E."/>
            <person name="Haridas S."/>
            <person name="Andreopoulos W."/>
            <person name="Labutti K."/>
            <person name="Pangilinan J."/>
            <person name="Floch G.L."/>
            <person name="Makela M.R."/>
            <person name="Henrissat B."/>
            <person name="Grigoriev I.V."/>
            <person name="Crouch J.A."/>
            <person name="De Vries R.P."/>
            <person name="Sukno S.A."/>
            <person name="Thon M.R."/>
        </authorList>
    </citation>
    <scope>NUCLEOTIDE SEQUENCE</scope>
    <source>
        <strain evidence="1">MAFF235873</strain>
    </source>
</reference>
<dbReference type="Proteomes" id="UP001232148">
    <property type="component" value="Unassembled WGS sequence"/>
</dbReference>
<sequence length="221" mass="24092">MELVSRVKLFDGSLARSEHKSGPVIGFFFFFLRTSSPSDQSGNRYENVSPDPDVPDHAPGFGSVPHRCVGRVAEQLARAESESVFGRFHLPVSVRHPEEPVPSIYLPSHLRCYLSRRRRDDAVSRSSRTLELAVPSPKCAIPRSTKNVGIVALLGLLLAANAGLGESSDGAFDGEAPDFFHLPTLRAEISLDRYLLLLTKEPGCPVAVSCWKDDPRGGNIG</sequence>
<keyword evidence="2" id="KW-1185">Reference proteome</keyword>
<evidence type="ECO:0000313" key="1">
    <source>
        <dbReference type="EMBL" id="KAK2031631.1"/>
    </source>
</evidence>
<comment type="caution">
    <text evidence="1">The sequence shown here is derived from an EMBL/GenBank/DDBJ whole genome shotgun (WGS) entry which is preliminary data.</text>
</comment>
<accession>A0AAD9M2F7</accession>
<evidence type="ECO:0000313" key="2">
    <source>
        <dbReference type="Proteomes" id="UP001232148"/>
    </source>
</evidence>
<dbReference type="EMBL" id="MU842838">
    <property type="protein sequence ID" value="KAK2031631.1"/>
    <property type="molecule type" value="Genomic_DNA"/>
</dbReference>